<dbReference type="PANTHER" id="PTHR48081">
    <property type="entry name" value="AB HYDROLASE SUPERFAMILY PROTEIN C4A8.06C"/>
    <property type="match status" value="1"/>
</dbReference>
<organism evidence="3">
    <name type="scientific">marine metagenome</name>
    <dbReference type="NCBI Taxonomy" id="408172"/>
    <lineage>
        <taxon>unclassified sequences</taxon>
        <taxon>metagenomes</taxon>
        <taxon>ecological metagenomes</taxon>
    </lineage>
</organism>
<evidence type="ECO:0000259" key="2">
    <source>
        <dbReference type="Pfam" id="PF20434"/>
    </source>
</evidence>
<dbReference type="InterPro" id="IPR029058">
    <property type="entry name" value="AB_hydrolase_fold"/>
</dbReference>
<proteinExistence type="predicted"/>
<dbReference type="SUPFAM" id="SSF53474">
    <property type="entry name" value="alpha/beta-Hydrolases"/>
    <property type="match status" value="1"/>
</dbReference>
<dbReference type="Gene3D" id="3.40.50.1820">
    <property type="entry name" value="alpha/beta hydrolase"/>
    <property type="match status" value="1"/>
</dbReference>
<gene>
    <name evidence="3" type="ORF">METZ01_LOCUS3056</name>
</gene>
<evidence type="ECO:0000313" key="3">
    <source>
        <dbReference type="EMBL" id="SUZ50202.1"/>
    </source>
</evidence>
<feature type="domain" description="BD-FAE-like" evidence="2">
    <location>
        <begin position="27"/>
        <end position="226"/>
    </location>
</feature>
<name>A0A381N6H3_9ZZZZ</name>
<reference evidence="3" key="1">
    <citation type="submission" date="2018-05" db="EMBL/GenBank/DDBJ databases">
        <authorList>
            <person name="Lanie J.A."/>
            <person name="Ng W.-L."/>
            <person name="Kazmierczak K.M."/>
            <person name="Andrzejewski T.M."/>
            <person name="Davidsen T.M."/>
            <person name="Wayne K.J."/>
            <person name="Tettelin H."/>
            <person name="Glass J.I."/>
            <person name="Rusch D."/>
            <person name="Podicherti R."/>
            <person name="Tsui H.-C.T."/>
            <person name="Winkler M.E."/>
        </authorList>
    </citation>
    <scope>NUCLEOTIDE SEQUENCE</scope>
</reference>
<protein>
    <recommendedName>
        <fullName evidence="2">BD-FAE-like domain-containing protein</fullName>
    </recommendedName>
</protein>
<dbReference type="EMBL" id="UINC01000157">
    <property type="protein sequence ID" value="SUZ50202.1"/>
    <property type="molecule type" value="Genomic_DNA"/>
</dbReference>
<sequence>MKIQQGRVSIKEGIVIGEGGGRSLEADIFLPPLEEKNRPAVLFIHGGGWIEGDRSQLRGYGILLARLGFVCMCNSYRLSNESIWPAQIQDVNCAIRYLRANATDLGLDPDRIGVSGNSAGGHLSLMAAATNYDQIFEGEGGNNEVSSEIKAVCAIYPPTTIRQLEMLNPLENAFLMLMGKEAKKEDYDKASPLNYVTEDYPPCMLIHGSTDSVVRLKDSTKFYEKLIEFNRPTSLHIFSEEEHAFDGEPDYGRAIADLQALFFLKYL</sequence>
<dbReference type="PANTHER" id="PTHR48081:SF13">
    <property type="entry name" value="ALPHA_BETA HYDROLASE"/>
    <property type="match status" value="1"/>
</dbReference>
<dbReference type="AlphaFoldDB" id="A0A381N6H3"/>
<evidence type="ECO:0000256" key="1">
    <source>
        <dbReference type="ARBA" id="ARBA00022801"/>
    </source>
</evidence>
<dbReference type="InterPro" id="IPR049492">
    <property type="entry name" value="BD-FAE-like_dom"/>
</dbReference>
<dbReference type="InterPro" id="IPR050300">
    <property type="entry name" value="GDXG_lipolytic_enzyme"/>
</dbReference>
<keyword evidence="1" id="KW-0378">Hydrolase</keyword>
<accession>A0A381N6H3</accession>
<dbReference type="GO" id="GO:0016787">
    <property type="term" value="F:hydrolase activity"/>
    <property type="evidence" value="ECO:0007669"/>
    <property type="project" value="UniProtKB-KW"/>
</dbReference>
<dbReference type="Pfam" id="PF20434">
    <property type="entry name" value="BD-FAE"/>
    <property type="match status" value="1"/>
</dbReference>